<comment type="caution">
    <text evidence="12">The sequence shown here is derived from an EMBL/GenBank/DDBJ whole genome shotgun (WGS) entry which is preliminary data.</text>
</comment>
<gene>
    <name evidence="12" type="ORF">HPB48_014317</name>
</gene>
<proteinExistence type="inferred from homology"/>
<dbReference type="GO" id="GO:0009411">
    <property type="term" value="P:response to UV"/>
    <property type="evidence" value="ECO:0007669"/>
    <property type="project" value="InterPro"/>
</dbReference>
<keyword evidence="5" id="KW-0227">DNA damage</keyword>
<feature type="domain" description="UV-stimulated scaffold protein A C-terminal" evidence="11">
    <location>
        <begin position="412"/>
        <end position="514"/>
    </location>
</feature>
<feature type="region of interest" description="Disordered" evidence="10">
    <location>
        <begin position="315"/>
        <end position="367"/>
    </location>
</feature>
<dbReference type="GO" id="GO:0006283">
    <property type="term" value="P:transcription-coupled nucleotide-excision repair"/>
    <property type="evidence" value="ECO:0007669"/>
    <property type="project" value="TreeGrafter"/>
</dbReference>
<evidence type="ECO:0000256" key="4">
    <source>
        <dbReference type="ARBA" id="ARBA00022723"/>
    </source>
</evidence>
<evidence type="ECO:0000259" key="11">
    <source>
        <dbReference type="Pfam" id="PF09740"/>
    </source>
</evidence>
<dbReference type="PANTHER" id="PTHR28670:SF1">
    <property type="entry name" value="UV-STIMULATED SCAFFOLD PROTEIN A"/>
    <property type="match status" value="1"/>
</dbReference>
<dbReference type="OrthoDB" id="5594015at2759"/>
<evidence type="ECO:0000256" key="7">
    <source>
        <dbReference type="ARBA" id="ARBA00022833"/>
    </source>
</evidence>
<dbReference type="VEuPathDB" id="VectorBase:HLOH_042898"/>
<keyword evidence="8" id="KW-0175">Coiled coil</keyword>
<organism evidence="12 13">
    <name type="scientific">Haemaphysalis longicornis</name>
    <name type="common">Bush tick</name>
    <dbReference type="NCBI Taxonomy" id="44386"/>
    <lineage>
        <taxon>Eukaryota</taxon>
        <taxon>Metazoa</taxon>
        <taxon>Ecdysozoa</taxon>
        <taxon>Arthropoda</taxon>
        <taxon>Chelicerata</taxon>
        <taxon>Arachnida</taxon>
        <taxon>Acari</taxon>
        <taxon>Parasitiformes</taxon>
        <taxon>Ixodida</taxon>
        <taxon>Ixodoidea</taxon>
        <taxon>Ixodidae</taxon>
        <taxon>Haemaphysalinae</taxon>
        <taxon>Haemaphysalis</taxon>
    </lineage>
</organism>
<keyword evidence="9" id="KW-0234">DNA repair</keyword>
<reference evidence="12 13" key="1">
    <citation type="journal article" date="2020" name="Cell">
        <title>Large-Scale Comparative Analyses of Tick Genomes Elucidate Their Genetic Diversity and Vector Capacities.</title>
        <authorList>
            <consortium name="Tick Genome and Microbiome Consortium (TIGMIC)"/>
            <person name="Jia N."/>
            <person name="Wang J."/>
            <person name="Shi W."/>
            <person name="Du L."/>
            <person name="Sun Y."/>
            <person name="Zhan W."/>
            <person name="Jiang J.F."/>
            <person name="Wang Q."/>
            <person name="Zhang B."/>
            <person name="Ji P."/>
            <person name="Bell-Sakyi L."/>
            <person name="Cui X.M."/>
            <person name="Yuan T.T."/>
            <person name="Jiang B.G."/>
            <person name="Yang W.F."/>
            <person name="Lam T.T."/>
            <person name="Chang Q.C."/>
            <person name="Ding S.J."/>
            <person name="Wang X.J."/>
            <person name="Zhu J.G."/>
            <person name="Ruan X.D."/>
            <person name="Zhao L."/>
            <person name="Wei J.T."/>
            <person name="Ye R.Z."/>
            <person name="Que T.C."/>
            <person name="Du C.H."/>
            <person name="Zhou Y.H."/>
            <person name="Cheng J.X."/>
            <person name="Dai P.F."/>
            <person name="Guo W.B."/>
            <person name="Han X.H."/>
            <person name="Huang E.J."/>
            <person name="Li L.F."/>
            <person name="Wei W."/>
            <person name="Gao Y.C."/>
            <person name="Liu J.Z."/>
            <person name="Shao H.Z."/>
            <person name="Wang X."/>
            <person name="Wang C.C."/>
            <person name="Yang T.C."/>
            <person name="Huo Q.B."/>
            <person name="Li W."/>
            <person name="Chen H.Y."/>
            <person name="Chen S.E."/>
            <person name="Zhou L.G."/>
            <person name="Ni X.B."/>
            <person name="Tian J.H."/>
            <person name="Sheng Y."/>
            <person name="Liu T."/>
            <person name="Pan Y.S."/>
            <person name="Xia L.Y."/>
            <person name="Li J."/>
            <person name="Zhao F."/>
            <person name="Cao W.C."/>
        </authorList>
    </citation>
    <scope>NUCLEOTIDE SEQUENCE [LARGE SCALE GENOMIC DNA]</scope>
    <source>
        <strain evidence="12">HaeL-2018</strain>
    </source>
</reference>
<comment type="similarity">
    <text evidence="2">Belongs to the UVSSA family.</text>
</comment>
<evidence type="ECO:0000313" key="13">
    <source>
        <dbReference type="Proteomes" id="UP000821853"/>
    </source>
</evidence>
<dbReference type="Pfam" id="PF20867">
    <property type="entry name" value="UVSSA_N"/>
    <property type="match status" value="1"/>
</dbReference>
<evidence type="ECO:0000256" key="6">
    <source>
        <dbReference type="ARBA" id="ARBA00022771"/>
    </source>
</evidence>
<dbReference type="EMBL" id="JABSTR010000001">
    <property type="protein sequence ID" value="KAH9362901.1"/>
    <property type="molecule type" value="Genomic_DNA"/>
</dbReference>
<evidence type="ECO:0000256" key="10">
    <source>
        <dbReference type="SAM" id="MobiDB-lite"/>
    </source>
</evidence>
<dbReference type="OMA" id="KNNADCH"/>
<evidence type="ECO:0000256" key="1">
    <source>
        <dbReference type="ARBA" id="ARBA00004286"/>
    </source>
</evidence>
<keyword evidence="7" id="KW-0862">Zinc</keyword>
<evidence type="ECO:0000256" key="2">
    <source>
        <dbReference type="ARBA" id="ARBA00009240"/>
    </source>
</evidence>
<keyword evidence="3" id="KW-0158">Chromosome</keyword>
<protein>
    <recommendedName>
        <fullName evidence="11">UV-stimulated scaffold protein A C-terminal domain-containing protein</fullName>
    </recommendedName>
</protein>
<dbReference type="InterPro" id="IPR049408">
    <property type="entry name" value="UVSSA_N_a-solenoid_rpt"/>
</dbReference>
<dbReference type="Pfam" id="PF09740">
    <property type="entry name" value="DUF2043"/>
    <property type="match status" value="1"/>
</dbReference>
<evidence type="ECO:0000313" key="12">
    <source>
        <dbReference type="EMBL" id="KAH9362901.1"/>
    </source>
</evidence>
<evidence type="ECO:0000256" key="8">
    <source>
        <dbReference type="ARBA" id="ARBA00023054"/>
    </source>
</evidence>
<evidence type="ECO:0000256" key="3">
    <source>
        <dbReference type="ARBA" id="ARBA00022454"/>
    </source>
</evidence>
<sequence length="658" mass="74070">MAQSNSSELFKAIEVLTSQGPENVKRNCLVKVKRLCRSSDAMVKEACVLLLERLAEDDVSVRLDTLSVINELFTRSHLFRTLILKDFQRVLELVADTNPDLPLPGTLAASKNLKQKSWETIEKWNEKFGASYKVLALATNFLRNYRQTKERTEEQPAWAQRLLSEITDRTPEIQLIITQMENCFLLLVPSETGEEGLDKESTPAMVAQSGASIAERLRDHAVPVTFKLEIEVPRTVAVCRTADNEDVLDNLRRLDKELMDGFFPLVKKWLKGLAKIDHPMNVLRDTIDLKHRIEIVHEKFGDLNVESEDSCDSELEEVPEKEGYEPVIPAGRRAEYGLGPVEKRPKSSSPKKLGHQKEPDVTADPTSREVQLLRLRKELASLNATASVALSKQQLHFHPRDIEEAGPSTSHTAPMRNIDLDLIYWEQEKMEAPAGSGFSDLNCVWKGASRDDDVVPAQELPFRERRIDFSGEFEPVKWACRAPLPSGKLCPRRDRVKCPLHGPVVARDEMGNPRDPNVKVEPRVPDWQEPQLLRDLEAATGVQLRVGARTSRKRGQQARRSAAKLFLRDRLDTHLSYLWPKAGQNTFPQAGCTDGGITAAKPGHVQPISGRLATSVYTGLQHPLWSGWGRRDGRAANKVIHPHNAVITLTFEVWLSAR</sequence>
<dbReference type="GO" id="GO:0000993">
    <property type="term" value="F:RNA polymerase II complex binding"/>
    <property type="evidence" value="ECO:0007669"/>
    <property type="project" value="TreeGrafter"/>
</dbReference>
<dbReference type="Proteomes" id="UP000821853">
    <property type="component" value="Chromosome 1"/>
</dbReference>
<accession>A0A9J6FIQ7</accession>
<dbReference type="PANTHER" id="PTHR28670">
    <property type="entry name" value="UV-STIMULATED SCAFFOLD PROTEIN A"/>
    <property type="match status" value="1"/>
</dbReference>
<name>A0A9J6FIQ7_HAELO</name>
<dbReference type="InterPro" id="IPR018610">
    <property type="entry name" value="UVSSA"/>
</dbReference>
<dbReference type="InterPro" id="IPR049431">
    <property type="entry name" value="UVSSA_C"/>
</dbReference>
<dbReference type="GO" id="GO:0005694">
    <property type="term" value="C:chromosome"/>
    <property type="evidence" value="ECO:0007669"/>
    <property type="project" value="UniProtKB-SubCell"/>
</dbReference>
<comment type="subcellular location">
    <subcellularLocation>
        <location evidence="1">Chromosome</location>
    </subcellularLocation>
</comment>
<keyword evidence="13" id="KW-1185">Reference proteome</keyword>
<dbReference type="AlphaFoldDB" id="A0A9J6FIQ7"/>
<evidence type="ECO:0000256" key="5">
    <source>
        <dbReference type="ARBA" id="ARBA00022763"/>
    </source>
</evidence>
<evidence type="ECO:0000256" key="9">
    <source>
        <dbReference type="ARBA" id="ARBA00023204"/>
    </source>
</evidence>
<dbReference type="GO" id="GO:0008270">
    <property type="term" value="F:zinc ion binding"/>
    <property type="evidence" value="ECO:0007669"/>
    <property type="project" value="UniProtKB-KW"/>
</dbReference>
<keyword evidence="6" id="KW-0863">Zinc-finger</keyword>
<keyword evidence="4" id="KW-0479">Metal-binding</keyword>